<evidence type="ECO:0000256" key="7">
    <source>
        <dbReference type="ARBA" id="ARBA00022553"/>
    </source>
</evidence>
<evidence type="ECO:0000256" key="6">
    <source>
        <dbReference type="ARBA" id="ARBA00022475"/>
    </source>
</evidence>
<evidence type="ECO:0000256" key="3">
    <source>
        <dbReference type="ARBA" id="ARBA00004520"/>
    </source>
</evidence>
<feature type="transmembrane region" description="Helical" evidence="20">
    <location>
        <begin position="292"/>
        <end position="311"/>
    </location>
</feature>
<keyword evidence="4 18" id="KW-0813">Transport</keyword>
<reference evidence="22" key="2">
    <citation type="submission" date="2025-09" db="UniProtKB">
        <authorList>
            <consortium name="Ensembl"/>
        </authorList>
    </citation>
    <scope>IDENTIFICATION</scope>
</reference>
<feature type="transmembrane region" description="Helical" evidence="20">
    <location>
        <begin position="190"/>
        <end position="214"/>
    </location>
</feature>
<keyword evidence="13 18" id="KW-0406">Ion transport</keyword>
<feature type="region of interest" description="Disordered" evidence="19">
    <location>
        <begin position="521"/>
        <end position="544"/>
    </location>
</feature>
<keyword evidence="14 20" id="KW-0472">Membrane</keyword>
<dbReference type="Ensembl" id="ENSEBUT00000007129.1">
    <property type="protein sequence ID" value="ENSEBUP00000006668.1"/>
    <property type="gene ID" value="ENSEBUG00000004408.1"/>
</dbReference>
<comment type="similarity">
    <text evidence="18">Belongs to the monovalent cation:proton antiporter 1 (CPA1) transporter (TC 2.A.36) family.</text>
</comment>
<dbReference type="NCBIfam" id="TIGR00840">
    <property type="entry name" value="b_cpa1"/>
    <property type="match status" value="1"/>
</dbReference>
<evidence type="ECO:0000256" key="1">
    <source>
        <dbReference type="ARBA" id="ARBA00004195"/>
    </source>
</evidence>
<evidence type="ECO:0000259" key="21">
    <source>
        <dbReference type="Pfam" id="PF00999"/>
    </source>
</evidence>
<organism evidence="22 23">
    <name type="scientific">Eptatretus burgeri</name>
    <name type="common">Inshore hagfish</name>
    <dbReference type="NCBI Taxonomy" id="7764"/>
    <lineage>
        <taxon>Eukaryota</taxon>
        <taxon>Metazoa</taxon>
        <taxon>Chordata</taxon>
        <taxon>Craniata</taxon>
        <taxon>Vertebrata</taxon>
        <taxon>Cyclostomata</taxon>
        <taxon>Myxini</taxon>
        <taxon>Myxiniformes</taxon>
        <taxon>Myxinidae</taxon>
        <taxon>Eptatretinae</taxon>
        <taxon>Eptatretus</taxon>
    </lineage>
</organism>
<keyword evidence="15 18" id="KW-0739">Sodium transport</keyword>
<keyword evidence="5 18" id="KW-0050">Antiport</keyword>
<feature type="transmembrane region" description="Helical" evidence="20">
    <location>
        <begin position="262"/>
        <end position="280"/>
    </location>
</feature>
<dbReference type="InterPro" id="IPR006153">
    <property type="entry name" value="Cation/H_exchanger_TM"/>
</dbReference>
<comment type="catalytic activity">
    <reaction evidence="17">
        <text>Na(+)(in) + H(+)(out) = Na(+)(out) + H(+)(in)</text>
        <dbReference type="Rhea" id="RHEA:29419"/>
        <dbReference type="ChEBI" id="CHEBI:15378"/>
        <dbReference type="ChEBI" id="CHEBI:29101"/>
    </reaction>
</comment>
<keyword evidence="7" id="KW-0597">Phosphoprotein</keyword>
<keyword evidence="6" id="KW-1003">Cell membrane</keyword>
<dbReference type="GO" id="GO:0031901">
    <property type="term" value="C:early endosome membrane"/>
    <property type="evidence" value="ECO:0007669"/>
    <property type="project" value="UniProtKB-SubCell"/>
</dbReference>
<feature type="compositionally biased region" description="Basic residues" evidence="19">
    <location>
        <begin position="523"/>
        <end position="537"/>
    </location>
</feature>
<keyword evidence="12" id="KW-0915">Sodium</keyword>
<name>A0A8C4NH80_EPTBU</name>
<keyword evidence="9" id="KW-0732">Signal</keyword>
<dbReference type="InterPro" id="IPR018422">
    <property type="entry name" value="Cation/H_exchanger_CPA1"/>
</dbReference>
<dbReference type="GO" id="GO:0051453">
    <property type="term" value="P:regulation of intracellular pH"/>
    <property type="evidence" value="ECO:0007669"/>
    <property type="project" value="TreeGrafter"/>
</dbReference>
<keyword evidence="10" id="KW-0967">Endosome</keyword>
<evidence type="ECO:0000256" key="5">
    <source>
        <dbReference type="ARBA" id="ARBA00022449"/>
    </source>
</evidence>
<reference evidence="22" key="1">
    <citation type="submission" date="2025-08" db="UniProtKB">
        <authorList>
            <consortium name="Ensembl"/>
        </authorList>
    </citation>
    <scope>IDENTIFICATION</scope>
</reference>
<sequence>MLFLGLCGMLPPQAFPFMACIVSDPWEPLNVTVLDFLLFGSLIAAVDPVAVLAVFEEVHVNEVLFIIVFGESLLNDAVTVVLYKVFDSFVGVGITNIQNVDYVKGIGSFLVVALGGIAVGVVFAFFMSLVTRFTKHVKIMEPAFILTLAYLSYLTAEMFSLSSILAITFCGICCRRYVEANVDAKSQTTVWYTLKLLASSAETIIFIFLGISAIDTEKWTWNTSFILLTLLFISVFRIIGVVLQTWLLNIGRVVPLNYIDQAVMSYGGLRGAVAFALVALLDEKKVPEKKLFLSTTIIVVFFTIVIQGLTIKPLVKFLKVKLSEEHQPTLSEEMYLRVFDHTLTAVEDVVGQIGHHYIRDKWEYFDRNYLSKVLMRRMARMNKSNLWDLYHDLNVKDAISFVQQKEKSGSLAFVHSPGDKASNINFTALAPSATELSLSNMLRKSDTNVLLDMQAVDVVQRCPDDSEDIIVHRMLSNSLYQTHRRRQPRYSRHMMKNDLQHKEEREIFKRNMLNRLQSFKSSKQGKHLRGKRRHKVNGHPGNGDLSNCSWSDKYNGVCKSDVIVEEEDDENGITFIAMGPSNAHEGKQFS</sequence>
<accession>A0A8C4NH80</accession>
<evidence type="ECO:0000256" key="4">
    <source>
        <dbReference type="ARBA" id="ARBA00022448"/>
    </source>
</evidence>
<evidence type="ECO:0000256" key="12">
    <source>
        <dbReference type="ARBA" id="ARBA00023053"/>
    </source>
</evidence>
<dbReference type="PANTHER" id="PTHR10110:SF90">
    <property type="entry name" value="SODIUM_HYDROGEN EXCHANGER 3"/>
    <property type="match status" value="1"/>
</dbReference>
<evidence type="ECO:0000256" key="14">
    <source>
        <dbReference type="ARBA" id="ARBA00023136"/>
    </source>
</evidence>
<evidence type="ECO:0000256" key="20">
    <source>
        <dbReference type="SAM" id="Phobius"/>
    </source>
</evidence>
<feature type="transmembrane region" description="Helical" evidence="20">
    <location>
        <begin position="226"/>
        <end position="250"/>
    </location>
</feature>
<evidence type="ECO:0000256" key="16">
    <source>
        <dbReference type="ARBA" id="ARBA00045831"/>
    </source>
</evidence>
<comment type="subcellular location">
    <subcellularLocation>
        <location evidence="2">Apical cell membrane</location>
        <topology evidence="2">Multi-pass membrane protein</topology>
    </subcellularLocation>
    <subcellularLocation>
        <location evidence="3">Early endosome membrane</location>
        <topology evidence="3">Multi-pass membrane protein</topology>
    </subcellularLocation>
    <subcellularLocation>
        <location evidence="1">Recycling endosome membrane</location>
        <topology evidence="1">Multi-pass membrane protein</topology>
    </subcellularLocation>
</comment>
<dbReference type="PRINTS" id="PR01087">
    <property type="entry name" value="NAHEXCHNGR3"/>
</dbReference>
<keyword evidence="11 20" id="KW-1133">Transmembrane helix</keyword>
<dbReference type="Pfam" id="PF00999">
    <property type="entry name" value="Na_H_Exchanger"/>
    <property type="match status" value="1"/>
</dbReference>
<feature type="transmembrane region" description="Helical" evidence="20">
    <location>
        <begin position="106"/>
        <end position="130"/>
    </location>
</feature>
<dbReference type="OMA" id="RYVEANV"/>
<dbReference type="GO" id="GO:0031526">
    <property type="term" value="C:brush border membrane"/>
    <property type="evidence" value="ECO:0007669"/>
    <property type="project" value="TreeGrafter"/>
</dbReference>
<evidence type="ECO:0000256" key="17">
    <source>
        <dbReference type="ARBA" id="ARBA00047524"/>
    </source>
</evidence>
<evidence type="ECO:0000313" key="22">
    <source>
        <dbReference type="Ensembl" id="ENSEBUP00000006668.1"/>
    </source>
</evidence>
<dbReference type="Gene3D" id="6.10.140.1330">
    <property type="match status" value="1"/>
</dbReference>
<dbReference type="AlphaFoldDB" id="A0A8C4NH80"/>
<evidence type="ECO:0000256" key="10">
    <source>
        <dbReference type="ARBA" id="ARBA00022753"/>
    </source>
</evidence>
<evidence type="ECO:0000256" key="8">
    <source>
        <dbReference type="ARBA" id="ARBA00022692"/>
    </source>
</evidence>
<proteinExistence type="inferred from homology"/>
<evidence type="ECO:0000256" key="18">
    <source>
        <dbReference type="RuleBase" id="RU003722"/>
    </source>
</evidence>
<dbReference type="InterPro" id="IPR004709">
    <property type="entry name" value="NaH_exchanger"/>
</dbReference>
<evidence type="ECO:0000256" key="19">
    <source>
        <dbReference type="SAM" id="MobiDB-lite"/>
    </source>
</evidence>
<protein>
    <recommendedName>
        <fullName evidence="18">Sodium/hydrogen exchanger</fullName>
    </recommendedName>
</protein>
<evidence type="ECO:0000256" key="15">
    <source>
        <dbReference type="ARBA" id="ARBA00023201"/>
    </source>
</evidence>
<dbReference type="GO" id="GO:0098719">
    <property type="term" value="P:sodium ion import across plasma membrane"/>
    <property type="evidence" value="ECO:0007669"/>
    <property type="project" value="TreeGrafter"/>
</dbReference>
<dbReference type="GO" id="GO:0055038">
    <property type="term" value="C:recycling endosome membrane"/>
    <property type="evidence" value="ECO:0007669"/>
    <property type="project" value="UniProtKB-SubCell"/>
</dbReference>
<feature type="domain" description="Cation/H+ exchanger transmembrane" evidence="21">
    <location>
        <begin position="27"/>
        <end position="316"/>
    </location>
</feature>
<comment type="function">
    <text evidence="16">Plasma membrane Na(+)/H(+) antiporter. Exchanges intracellular H(+) ions for extracellular Na(+) in 1:1 stoichiometry, playing a key role in salt and fluid absorption and pH homeostasis. Major apical Na(+)/H(+) exchanger in kidney and intestine playing an important role in renal and intestine Na(+) absorption and blood pressure regulation.</text>
</comment>
<feature type="transmembrane region" description="Helical" evidence="20">
    <location>
        <begin position="32"/>
        <end position="55"/>
    </location>
</feature>
<dbReference type="Proteomes" id="UP000694388">
    <property type="component" value="Unplaced"/>
</dbReference>
<dbReference type="InterPro" id="IPR018410">
    <property type="entry name" value="Na/H_exchanger_3/5"/>
</dbReference>
<evidence type="ECO:0000256" key="9">
    <source>
        <dbReference type="ARBA" id="ARBA00022729"/>
    </source>
</evidence>
<evidence type="ECO:0000313" key="23">
    <source>
        <dbReference type="Proteomes" id="UP000694388"/>
    </source>
</evidence>
<evidence type="ECO:0000256" key="13">
    <source>
        <dbReference type="ARBA" id="ARBA00023065"/>
    </source>
</evidence>
<dbReference type="GeneTree" id="ENSGT00940000158616"/>
<feature type="transmembrane region" description="Helical" evidence="20">
    <location>
        <begin position="159"/>
        <end position="178"/>
    </location>
</feature>
<dbReference type="GO" id="GO:0015385">
    <property type="term" value="F:sodium:proton antiporter activity"/>
    <property type="evidence" value="ECO:0007669"/>
    <property type="project" value="InterPro"/>
</dbReference>
<keyword evidence="23" id="KW-1185">Reference proteome</keyword>
<dbReference type="PANTHER" id="PTHR10110">
    <property type="entry name" value="SODIUM/HYDROGEN EXCHANGER"/>
    <property type="match status" value="1"/>
</dbReference>
<feature type="transmembrane region" description="Helical" evidence="20">
    <location>
        <begin position="62"/>
        <end position="86"/>
    </location>
</feature>
<evidence type="ECO:0000256" key="11">
    <source>
        <dbReference type="ARBA" id="ARBA00022989"/>
    </source>
</evidence>
<keyword evidence="8 18" id="KW-0812">Transmembrane</keyword>
<dbReference type="GO" id="GO:0015386">
    <property type="term" value="F:potassium:proton antiporter activity"/>
    <property type="evidence" value="ECO:0007669"/>
    <property type="project" value="TreeGrafter"/>
</dbReference>
<evidence type="ECO:0000256" key="2">
    <source>
        <dbReference type="ARBA" id="ARBA00004424"/>
    </source>
</evidence>